<proteinExistence type="predicted"/>
<evidence type="ECO:0000256" key="1">
    <source>
        <dbReference type="SAM" id="Phobius"/>
    </source>
</evidence>
<reference evidence="3" key="1">
    <citation type="submission" date="2017-09" db="EMBL/GenBank/DDBJ databases">
        <title>Depth-based differentiation of microbial function through sediment-hosted aquifers and enrichment of novel symbionts in the deep terrestrial subsurface.</title>
        <authorList>
            <person name="Probst A.J."/>
            <person name="Ladd B."/>
            <person name="Jarett J.K."/>
            <person name="Geller-Mcgrath D.E."/>
            <person name="Sieber C.M.K."/>
            <person name="Emerson J.B."/>
            <person name="Anantharaman K."/>
            <person name="Thomas B.C."/>
            <person name="Malmstrom R."/>
            <person name="Stieglmeier M."/>
            <person name="Klingl A."/>
            <person name="Woyke T."/>
            <person name="Ryan C.M."/>
            <person name="Banfield J.F."/>
        </authorList>
    </citation>
    <scope>NUCLEOTIDE SEQUENCE [LARGE SCALE GENOMIC DNA]</scope>
</reference>
<keyword evidence="1" id="KW-0472">Membrane</keyword>
<dbReference type="SUPFAM" id="SSF109998">
    <property type="entry name" value="Triger factor/SurA peptide-binding domain-like"/>
    <property type="match status" value="1"/>
</dbReference>
<protein>
    <recommendedName>
        <fullName evidence="4">PpiC domain-containing protein</fullName>
    </recommendedName>
</protein>
<evidence type="ECO:0008006" key="4">
    <source>
        <dbReference type="Google" id="ProtNLM"/>
    </source>
</evidence>
<feature type="transmembrane region" description="Helical" evidence="1">
    <location>
        <begin position="39"/>
        <end position="58"/>
    </location>
</feature>
<accession>A0A2M6WBA3</accession>
<dbReference type="InterPro" id="IPR027304">
    <property type="entry name" value="Trigger_fact/SurA_dom_sf"/>
</dbReference>
<dbReference type="InterPro" id="IPR050245">
    <property type="entry name" value="PrsA_foldase"/>
</dbReference>
<dbReference type="PANTHER" id="PTHR47245:SF2">
    <property type="entry name" value="PEPTIDYL-PROLYL CIS-TRANS ISOMERASE HP_0175-RELATED"/>
    <property type="match status" value="1"/>
</dbReference>
<dbReference type="AlphaFoldDB" id="A0A2M6WBA3"/>
<dbReference type="Proteomes" id="UP000231464">
    <property type="component" value="Unassembled WGS sequence"/>
</dbReference>
<dbReference type="PANTHER" id="PTHR47245">
    <property type="entry name" value="PEPTIDYLPROLYL ISOMERASE"/>
    <property type="match status" value="1"/>
</dbReference>
<keyword evidence="1" id="KW-0812">Transmembrane</keyword>
<dbReference type="EMBL" id="PFBP01000008">
    <property type="protein sequence ID" value="PIT90062.1"/>
    <property type="molecule type" value="Genomic_DNA"/>
</dbReference>
<dbReference type="Gene3D" id="1.10.4030.10">
    <property type="entry name" value="Porin chaperone SurA, peptide-binding domain"/>
    <property type="match status" value="1"/>
</dbReference>
<keyword evidence="1" id="KW-1133">Transmembrane helix</keyword>
<gene>
    <name evidence="2" type="ORF">COU23_00570</name>
</gene>
<organism evidence="2 3">
    <name type="scientific">Candidatus Kuenenbacteria bacterium CG10_big_fil_rev_8_21_14_0_10_36_11</name>
    <dbReference type="NCBI Taxonomy" id="1974618"/>
    <lineage>
        <taxon>Bacteria</taxon>
        <taxon>Candidatus Kueneniibacteriota</taxon>
    </lineage>
</organism>
<evidence type="ECO:0000313" key="2">
    <source>
        <dbReference type="EMBL" id="PIT90062.1"/>
    </source>
</evidence>
<evidence type="ECO:0000313" key="3">
    <source>
        <dbReference type="Proteomes" id="UP000231464"/>
    </source>
</evidence>
<dbReference type="Pfam" id="PF13624">
    <property type="entry name" value="SurA_N_3"/>
    <property type="match status" value="1"/>
</dbReference>
<name>A0A2M6WBA3_9BACT</name>
<comment type="caution">
    <text evidence="2">The sequence shown here is derived from an EMBL/GenBank/DDBJ whole genome shotgun (WGS) entry which is preliminary data.</text>
</comment>
<sequence>MDNQIEEITKQETKVSASPLPEAPKAKLSFLKKFNKKTALIALSIIVIAVIGFLAYQYKNLLIAAKVNGTLIGRLEIINILEKASGKNVLESLITQKLIDEEAKKKGALVNAEEIDAEIKNIADQLKAQGETLDKALATQNMSLDDLKKQIITQKELEKILADEIQVADAEIETYLKDSGVTIPAGQEANYQNQAKTQLQQQKLATASQTLITSLRAQANIKYFINY</sequence>